<evidence type="ECO:0000259" key="12">
    <source>
        <dbReference type="Pfam" id="PF26216"/>
    </source>
</evidence>
<comment type="subcellular location">
    <subcellularLocation>
        <location evidence="1">Cytoplasm</location>
    </subcellularLocation>
</comment>
<evidence type="ECO:0000256" key="4">
    <source>
        <dbReference type="ARBA" id="ARBA00022490"/>
    </source>
</evidence>
<feature type="domain" description="GDPGP1-like N-terminal" evidence="13">
    <location>
        <begin position="289"/>
        <end position="451"/>
    </location>
</feature>
<evidence type="ECO:0000256" key="3">
    <source>
        <dbReference type="ARBA" id="ARBA00006451"/>
    </source>
</evidence>
<evidence type="ECO:0000256" key="7">
    <source>
        <dbReference type="ARBA" id="ARBA00022695"/>
    </source>
</evidence>
<evidence type="ECO:0000256" key="9">
    <source>
        <dbReference type="ARBA" id="ARBA00022741"/>
    </source>
</evidence>
<comment type="similarity">
    <text evidence="2">Belongs to the STIG1 family.</text>
</comment>
<dbReference type="GO" id="GO:0005085">
    <property type="term" value="F:guanyl-nucleotide exchange factor activity"/>
    <property type="evidence" value="ECO:0007669"/>
    <property type="project" value="UniProtKB-KW"/>
</dbReference>
<reference evidence="14" key="1">
    <citation type="submission" date="2021-01" db="EMBL/GenBank/DDBJ databases">
        <authorList>
            <consortium name="Genoscope - CEA"/>
            <person name="William W."/>
        </authorList>
    </citation>
    <scope>NUCLEOTIDE SEQUENCE</scope>
</reference>
<dbReference type="Proteomes" id="UP001295469">
    <property type="component" value="Chromosome A02"/>
</dbReference>
<dbReference type="InterPro" id="IPR026506">
    <property type="entry name" value="GDPGP"/>
</dbReference>
<keyword evidence="7" id="KW-0548">Nucleotidyltransferase</keyword>
<dbReference type="Pfam" id="PF26217">
    <property type="entry name" value="GDPGP1_N"/>
    <property type="match status" value="1"/>
</dbReference>
<keyword evidence="8 11" id="KW-0732">Signal</keyword>
<evidence type="ECO:0000256" key="11">
    <source>
        <dbReference type="SAM" id="SignalP"/>
    </source>
</evidence>
<feature type="signal peptide" evidence="11">
    <location>
        <begin position="1"/>
        <end position="20"/>
    </location>
</feature>
<evidence type="ECO:0000256" key="10">
    <source>
        <dbReference type="ARBA" id="ARBA00022801"/>
    </source>
</evidence>
<keyword evidence="10" id="KW-0378">Hydrolase</keyword>
<dbReference type="InterPro" id="IPR058866">
    <property type="entry name" value="GDPGP1_N"/>
</dbReference>
<feature type="domain" description="GDPGP1-like C-terminal" evidence="12">
    <location>
        <begin position="458"/>
        <end position="605"/>
    </location>
</feature>
<evidence type="ECO:0000256" key="1">
    <source>
        <dbReference type="ARBA" id="ARBA00004496"/>
    </source>
</evidence>
<keyword evidence="6" id="KW-0808">Transferase</keyword>
<dbReference type="PANTHER" id="PTHR20884:SF17">
    <property type="entry name" value="GDP-L-GALACTOSE PHOSPHORYLASE 2"/>
    <property type="match status" value="1"/>
</dbReference>
<evidence type="ECO:0000256" key="8">
    <source>
        <dbReference type="ARBA" id="ARBA00022729"/>
    </source>
</evidence>
<protein>
    <submittedName>
        <fullName evidence="14">(rape) hypothetical protein</fullName>
    </submittedName>
</protein>
<dbReference type="GO" id="GO:0080048">
    <property type="term" value="F:GDP-D-glucose phosphorylase activity"/>
    <property type="evidence" value="ECO:0007669"/>
    <property type="project" value="InterPro"/>
</dbReference>
<evidence type="ECO:0000256" key="5">
    <source>
        <dbReference type="ARBA" id="ARBA00022658"/>
    </source>
</evidence>
<dbReference type="GO" id="GO:0000166">
    <property type="term" value="F:nucleotide binding"/>
    <property type="evidence" value="ECO:0007669"/>
    <property type="project" value="UniProtKB-KW"/>
</dbReference>
<evidence type="ECO:0000259" key="13">
    <source>
        <dbReference type="Pfam" id="PF26217"/>
    </source>
</evidence>
<gene>
    <name evidence="14" type="ORF">DARMORV10_A02P09880.1</name>
</gene>
<dbReference type="PANTHER" id="PTHR20884">
    <property type="entry name" value="GDP-D-GLUCOSE PHOSPHORYLASE 1"/>
    <property type="match status" value="1"/>
</dbReference>
<dbReference type="EMBL" id="HG994356">
    <property type="protein sequence ID" value="CAF2137671.1"/>
    <property type="molecule type" value="Genomic_DNA"/>
</dbReference>
<dbReference type="GO" id="GO:0005737">
    <property type="term" value="C:cytoplasm"/>
    <property type="evidence" value="ECO:0007669"/>
    <property type="project" value="UniProtKB-SubCell"/>
</dbReference>
<keyword evidence="9" id="KW-0547">Nucleotide-binding</keyword>
<comment type="similarity">
    <text evidence="3">Belongs to the GDPGP1 family.</text>
</comment>
<feature type="chain" id="PRO_5032584710" evidence="11">
    <location>
        <begin position="21"/>
        <end position="636"/>
    </location>
</feature>
<dbReference type="InterPro" id="IPR058865">
    <property type="entry name" value="GDPGP1_C"/>
</dbReference>
<proteinExistence type="inferred from homology"/>
<organism evidence="14">
    <name type="scientific">Brassica napus</name>
    <name type="common">Rape</name>
    <dbReference type="NCBI Taxonomy" id="3708"/>
    <lineage>
        <taxon>Eukaryota</taxon>
        <taxon>Viridiplantae</taxon>
        <taxon>Streptophyta</taxon>
        <taxon>Embryophyta</taxon>
        <taxon>Tracheophyta</taxon>
        <taxon>Spermatophyta</taxon>
        <taxon>Magnoliopsida</taxon>
        <taxon>eudicotyledons</taxon>
        <taxon>Gunneridae</taxon>
        <taxon>Pentapetalae</taxon>
        <taxon>rosids</taxon>
        <taxon>malvids</taxon>
        <taxon>Brassicales</taxon>
        <taxon>Brassicaceae</taxon>
        <taxon>Brassiceae</taxon>
        <taxon>Brassica</taxon>
    </lineage>
</organism>
<dbReference type="Pfam" id="PF04885">
    <property type="entry name" value="Stig1"/>
    <property type="match status" value="1"/>
</dbReference>
<dbReference type="InterPro" id="IPR006969">
    <property type="entry name" value="Stig-like"/>
</dbReference>
<sequence length="636" mass="70327">MAQFMKLLVTIALTMAITVAIITTRTNTTTTTFALEDPLKDHTPPGAVKVRPSRFLAEKVDNGQGPKARNPNAADHCNKDPEICSSSYYSTGANSTLACCNNKCMDLSTDDKNCGACKNKCKFGQTCCRGQCVYVAYDKRHCGECNHRCELGELCVYGLLKVCFLLRRKSPAGVTGEFITGIYGIKSRPLSSHVLRKGCLVIANPSLHGGRGALPSEGGSPSDLLFLAGGGSTFTIKRVPAVVSNHQKDETAEEEGEECGRKCCINGERLPLYTCKHLEKPAEENVTFLESLLLGEWEDRFQRGLFRYDVTACETKVIPGKYGFIAQLNEGRHLQKRPTEFRVDQVLQPFDVNKFNFTKVSQEELLFQFEAGMPLDVDNSPSVVAINVSPIEYGHVLLIPRILDCLPQRIDHKSLLLALHMAVEAANPYFRVGYNSLGAFATINHLHFQAYYLAMPFPIEKAHSLKITTTNDGVRISKLTSYPVRGLLFEGGNSIKELSDVVSNASVCLQNNNISFNILISDSGKRIFLLPQCYAEKQALGGVSSELLDTQVNPAVWEMSGHMVLKRKEDYERATEEKAWSLLAEVSLSEERLKEVITMIFEATGCNGEEEEQSSIDGSFVRVQCFHSVKEEAVSN</sequence>
<dbReference type="GO" id="GO:0016787">
    <property type="term" value="F:hydrolase activity"/>
    <property type="evidence" value="ECO:0007669"/>
    <property type="project" value="UniProtKB-KW"/>
</dbReference>
<dbReference type="Pfam" id="PF26216">
    <property type="entry name" value="GDPGP1_C"/>
    <property type="match status" value="1"/>
</dbReference>
<dbReference type="AlphaFoldDB" id="A0A816WRS4"/>
<keyword evidence="4" id="KW-0963">Cytoplasm</keyword>
<evidence type="ECO:0000313" key="14">
    <source>
        <dbReference type="EMBL" id="CAF2137671.1"/>
    </source>
</evidence>
<keyword evidence="5" id="KW-0344">Guanine-nucleotide releasing factor</keyword>
<accession>A0A816WRS4</accession>
<evidence type="ECO:0000256" key="6">
    <source>
        <dbReference type="ARBA" id="ARBA00022679"/>
    </source>
</evidence>
<name>A0A816WRS4_BRANA</name>
<evidence type="ECO:0000256" key="2">
    <source>
        <dbReference type="ARBA" id="ARBA00006010"/>
    </source>
</evidence>